<dbReference type="EMBL" id="LKAM01000013">
    <property type="protein sequence ID" value="KUM46082.1"/>
    <property type="molecule type" value="Genomic_DNA"/>
</dbReference>
<geneLocation type="mitochondrion" evidence="2"/>
<accession>A0A101LVG1</accession>
<proteinExistence type="predicted"/>
<name>A0A101LVG1_PICGL</name>
<evidence type="ECO:0000256" key="1">
    <source>
        <dbReference type="SAM" id="MobiDB-lite"/>
    </source>
</evidence>
<feature type="region of interest" description="Disordered" evidence="1">
    <location>
        <begin position="70"/>
        <end position="90"/>
    </location>
</feature>
<protein>
    <submittedName>
        <fullName evidence="2">Uncharacterized protein</fullName>
    </submittedName>
</protein>
<sequence>MVELALFLPLWPYGSFLCSFNLGSVWSVWLIEELWGKKFDLLRRFSRWVCVLFIWAHWNPVPMKSSYGSCLSSRKSSLSPPTSLSPLASGSFLDFRPKKRIICN</sequence>
<dbReference type="AlphaFoldDB" id="A0A101LVG1"/>
<comment type="caution">
    <text evidence="2">The sequence shown here is derived from an EMBL/GenBank/DDBJ whole genome shotgun (WGS) entry which is preliminary data.</text>
</comment>
<evidence type="ECO:0000313" key="2">
    <source>
        <dbReference type="EMBL" id="KUM46082.1"/>
    </source>
</evidence>
<organism evidence="2">
    <name type="scientific">Picea glauca</name>
    <name type="common">White spruce</name>
    <name type="synonym">Pinus glauca</name>
    <dbReference type="NCBI Taxonomy" id="3330"/>
    <lineage>
        <taxon>Eukaryota</taxon>
        <taxon>Viridiplantae</taxon>
        <taxon>Streptophyta</taxon>
        <taxon>Embryophyta</taxon>
        <taxon>Tracheophyta</taxon>
        <taxon>Spermatophyta</taxon>
        <taxon>Pinopsida</taxon>
        <taxon>Pinidae</taxon>
        <taxon>Conifers I</taxon>
        <taxon>Pinales</taxon>
        <taxon>Pinaceae</taxon>
        <taxon>Picea</taxon>
    </lineage>
</organism>
<keyword evidence="2" id="KW-0496">Mitochondrion</keyword>
<gene>
    <name evidence="2" type="ORF">ABT39_MTgene1888</name>
</gene>
<reference evidence="2" key="1">
    <citation type="journal article" date="2015" name="Genome Biol. Evol.">
        <title>Organellar Genomes of White Spruce (Picea glauca): Assembly and Annotation.</title>
        <authorList>
            <person name="Jackman S.D."/>
            <person name="Warren R.L."/>
            <person name="Gibb E.A."/>
            <person name="Vandervalk B.P."/>
            <person name="Mohamadi H."/>
            <person name="Chu J."/>
            <person name="Raymond A."/>
            <person name="Pleasance S."/>
            <person name="Coope R."/>
            <person name="Wildung M.R."/>
            <person name="Ritland C.E."/>
            <person name="Bousquet J."/>
            <person name="Jones S.J."/>
            <person name="Bohlmann J."/>
            <person name="Birol I."/>
        </authorList>
    </citation>
    <scope>NUCLEOTIDE SEQUENCE [LARGE SCALE GENOMIC DNA]</scope>
    <source>
        <tissue evidence="2">Flushing bud</tissue>
    </source>
</reference>